<keyword evidence="5 8" id="KW-1133">Transmembrane helix</keyword>
<protein>
    <recommendedName>
        <fullName evidence="9">Major facilitator superfamily (MFS) profile domain-containing protein</fullName>
    </recommendedName>
</protein>
<evidence type="ECO:0000256" key="3">
    <source>
        <dbReference type="ARBA" id="ARBA00022692"/>
    </source>
</evidence>
<reference evidence="10 11" key="1">
    <citation type="submission" date="2019-01" db="EMBL/GenBank/DDBJ databases">
        <authorList>
            <person name="Sayadi A."/>
        </authorList>
    </citation>
    <scope>NUCLEOTIDE SEQUENCE [LARGE SCALE GENOMIC DNA]</scope>
</reference>
<feature type="transmembrane region" description="Helical" evidence="8">
    <location>
        <begin position="437"/>
        <end position="461"/>
    </location>
</feature>
<keyword evidence="3 8" id="KW-0812">Transmembrane</keyword>
<dbReference type="FunFam" id="1.20.1250.20:FF:000003">
    <property type="entry name" value="Solute carrier family 17 member 3"/>
    <property type="match status" value="1"/>
</dbReference>
<comment type="subcellular location">
    <subcellularLocation>
        <location evidence="1">Membrane</location>
        <topology evidence="1">Multi-pass membrane protein</topology>
    </subcellularLocation>
</comment>
<accession>A0A653CTE9</accession>
<keyword evidence="6 8" id="KW-0472">Membrane</keyword>
<feature type="domain" description="Major facilitator superfamily (MFS) profile" evidence="9">
    <location>
        <begin position="26"/>
        <end position="496"/>
    </location>
</feature>
<dbReference type="GO" id="GO:0015293">
    <property type="term" value="F:symporter activity"/>
    <property type="evidence" value="ECO:0007669"/>
    <property type="project" value="UniProtKB-KW"/>
</dbReference>
<dbReference type="Pfam" id="PF07690">
    <property type="entry name" value="MFS_1"/>
    <property type="match status" value="1"/>
</dbReference>
<keyword evidence="4" id="KW-0769">Symport</keyword>
<feature type="transmembrane region" description="Helical" evidence="8">
    <location>
        <begin position="405"/>
        <end position="425"/>
    </location>
</feature>
<dbReference type="AlphaFoldDB" id="A0A653CTE9"/>
<evidence type="ECO:0000313" key="11">
    <source>
        <dbReference type="Proteomes" id="UP000410492"/>
    </source>
</evidence>
<name>A0A653CTE9_CALMS</name>
<proteinExistence type="predicted"/>
<dbReference type="OrthoDB" id="2985014at2759"/>
<organism evidence="10 11">
    <name type="scientific">Callosobruchus maculatus</name>
    <name type="common">Southern cowpea weevil</name>
    <name type="synonym">Pulse bruchid</name>
    <dbReference type="NCBI Taxonomy" id="64391"/>
    <lineage>
        <taxon>Eukaryota</taxon>
        <taxon>Metazoa</taxon>
        <taxon>Ecdysozoa</taxon>
        <taxon>Arthropoda</taxon>
        <taxon>Hexapoda</taxon>
        <taxon>Insecta</taxon>
        <taxon>Pterygota</taxon>
        <taxon>Neoptera</taxon>
        <taxon>Endopterygota</taxon>
        <taxon>Coleoptera</taxon>
        <taxon>Polyphaga</taxon>
        <taxon>Cucujiformia</taxon>
        <taxon>Chrysomeloidea</taxon>
        <taxon>Chrysomelidae</taxon>
        <taxon>Bruchinae</taxon>
        <taxon>Bruchini</taxon>
        <taxon>Callosobruchus</taxon>
    </lineage>
</organism>
<dbReference type="CDD" id="cd17318">
    <property type="entry name" value="MFS_SLC17"/>
    <property type="match status" value="1"/>
</dbReference>
<dbReference type="PANTHER" id="PTHR11662">
    <property type="entry name" value="SOLUTE CARRIER FAMILY 17"/>
    <property type="match status" value="1"/>
</dbReference>
<dbReference type="InterPro" id="IPR020846">
    <property type="entry name" value="MFS_dom"/>
</dbReference>
<feature type="transmembrane region" description="Helical" evidence="8">
    <location>
        <begin position="26"/>
        <end position="49"/>
    </location>
</feature>
<evidence type="ECO:0000259" key="9">
    <source>
        <dbReference type="PROSITE" id="PS50850"/>
    </source>
</evidence>
<evidence type="ECO:0000256" key="2">
    <source>
        <dbReference type="ARBA" id="ARBA00022448"/>
    </source>
</evidence>
<evidence type="ECO:0000256" key="1">
    <source>
        <dbReference type="ARBA" id="ARBA00004141"/>
    </source>
</evidence>
<dbReference type="InterPro" id="IPR036259">
    <property type="entry name" value="MFS_trans_sf"/>
</dbReference>
<gene>
    <name evidence="10" type="ORF">CALMAC_LOCUS11712</name>
</gene>
<dbReference type="InterPro" id="IPR050382">
    <property type="entry name" value="MFS_Na/Anion_cotransporter"/>
</dbReference>
<evidence type="ECO:0000256" key="8">
    <source>
        <dbReference type="SAM" id="Phobius"/>
    </source>
</evidence>
<evidence type="ECO:0000256" key="5">
    <source>
        <dbReference type="ARBA" id="ARBA00022989"/>
    </source>
</evidence>
<dbReference type="InterPro" id="IPR011701">
    <property type="entry name" value="MFS"/>
</dbReference>
<dbReference type="SUPFAM" id="SSF103473">
    <property type="entry name" value="MFS general substrate transporter"/>
    <property type="match status" value="1"/>
</dbReference>
<feature type="transmembrane region" description="Helical" evidence="8">
    <location>
        <begin position="379"/>
        <end position="399"/>
    </location>
</feature>
<dbReference type="Proteomes" id="UP000410492">
    <property type="component" value="Unassembled WGS sequence"/>
</dbReference>
<feature type="region of interest" description="Disordered" evidence="7">
    <location>
        <begin position="500"/>
        <end position="543"/>
    </location>
</feature>
<feature type="compositionally biased region" description="Basic and acidic residues" evidence="7">
    <location>
        <begin position="506"/>
        <end position="530"/>
    </location>
</feature>
<dbReference type="GO" id="GO:0006820">
    <property type="term" value="P:monoatomic anion transport"/>
    <property type="evidence" value="ECO:0007669"/>
    <property type="project" value="TreeGrafter"/>
</dbReference>
<evidence type="ECO:0000313" key="10">
    <source>
        <dbReference type="EMBL" id="VEN51168.1"/>
    </source>
</evidence>
<dbReference type="EMBL" id="CAACVG010008822">
    <property type="protein sequence ID" value="VEN51168.1"/>
    <property type="molecule type" value="Genomic_DNA"/>
</dbReference>
<sequence length="543" mass="60741">MDTKIDKLEKQEMKEDTTQCCSTRNLLWYLVFSGFAVNYLIRINLNIALVSMVLPRPKSNVSFTSECFIQNLTLGIGNISEGGVKTIETAPRPLTANVSLFSPFSTLVFESRKFNWNEKEQGSILGSFFWLHWVTQIPGGILAGRYGTKIIFGLSNWSTALLCFIIPWMAYRGPEWLIFVRVLQGLFSGFCWPAMHNLTANWIPPNERSKFVTAYLGSSVGVAITYPICGLVIERWGWEVVFYSSGLVGTIWFTAWWLLIYDNPSEHPRITHHEREYILDSLGQSVTKDKAPVPWCAILTDRTVWMNIVAQVGGLWGFFTLMTNGPSYFKFIHGWNIRETGLLSGLPHLLRMIWAYVFSQLGDYLLRSGRMSRSNVRKLATAVCCIGQGFFMLGLAYSGCDKFKAIVFLTLAIAVHGAVSTGPLASIVDISPNYASVILGIINTIVASVGVLTPMVVGYLTYQNQTVVQWQKVYWIATLFLFTSGILYALLSNSKLKAWNSPDGAPNDREKEMTDMKKKAEEGSTEEKDAMLATAEKNSAPGS</sequence>
<evidence type="ECO:0000256" key="7">
    <source>
        <dbReference type="SAM" id="MobiDB-lite"/>
    </source>
</evidence>
<evidence type="ECO:0000256" key="4">
    <source>
        <dbReference type="ARBA" id="ARBA00022847"/>
    </source>
</evidence>
<feature type="transmembrane region" description="Helical" evidence="8">
    <location>
        <begin position="473"/>
        <end position="491"/>
    </location>
</feature>
<dbReference type="PROSITE" id="PS50850">
    <property type="entry name" value="MFS"/>
    <property type="match status" value="1"/>
</dbReference>
<keyword evidence="11" id="KW-1185">Reference proteome</keyword>
<dbReference type="PANTHER" id="PTHR11662:SF79">
    <property type="entry name" value="NA[+]-DEPENDENT INORGANIC PHOSPHATE COTRANSPORTER, ISOFORM A"/>
    <property type="match status" value="1"/>
</dbReference>
<dbReference type="Gene3D" id="1.20.1250.20">
    <property type="entry name" value="MFS general substrate transporter like domains"/>
    <property type="match status" value="2"/>
</dbReference>
<dbReference type="GO" id="GO:0016020">
    <property type="term" value="C:membrane"/>
    <property type="evidence" value="ECO:0007669"/>
    <property type="project" value="UniProtKB-SubCell"/>
</dbReference>
<evidence type="ECO:0000256" key="6">
    <source>
        <dbReference type="ARBA" id="ARBA00023136"/>
    </source>
</evidence>
<feature type="transmembrane region" description="Helical" evidence="8">
    <location>
        <begin position="349"/>
        <end position="367"/>
    </location>
</feature>
<feature type="transmembrane region" description="Helical" evidence="8">
    <location>
        <begin position="150"/>
        <end position="171"/>
    </location>
</feature>
<feature type="transmembrane region" description="Helical" evidence="8">
    <location>
        <begin position="178"/>
        <end position="195"/>
    </location>
</feature>
<feature type="transmembrane region" description="Helical" evidence="8">
    <location>
        <begin position="240"/>
        <end position="259"/>
    </location>
</feature>
<feature type="transmembrane region" description="Helical" evidence="8">
    <location>
        <begin position="215"/>
        <end position="233"/>
    </location>
</feature>
<keyword evidence="2" id="KW-0813">Transport</keyword>